<evidence type="ECO:0000256" key="5">
    <source>
        <dbReference type="ARBA" id="ARBA00022801"/>
    </source>
</evidence>
<dbReference type="SUPFAM" id="SSF143011">
    <property type="entry name" value="RelE-like"/>
    <property type="match status" value="1"/>
</dbReference>
<evidence type="ECO:0000313" key="8">
    <source>
        <dbReference type="Proteomes" id="UP000645390"/>
    </source>
</evidence>
<dbReference type="Pfam" id="PF06769">
    <property type="entry name" value="YoeB_toxin"/>
    <property type="match status" value="1"/>
</dbReference>
<keyword evidence="3" id="KW-0540">Nuclease</keyword>
<dbReference type="InterPro" id="IPR009614">
    <property type="entry name" value="YoeB_toxin"/>
</dbReference>
<keyword evidence="5" id="KW-0378">Hydrolase</keyword>
<evidence type="ECO:0000256" key="4">
    <source>
        <dbReference type="ARBA" id="ARBA00022759"/>
    </source>
</evidence>
<comment type="caution">
    <text evidence="7">The sequence shown here is derived from an EMBL/GenBank/DDBJ whole genome shotgun (WGS) entry which is preliminary data.</text>
</comment>
<evidence type="ECO:0000256" key="2">
    <source>
        <dbReference type="ARBA" id="ARBA00022649"/>
    </source>
</evidence>
<reference evidence="8" key="1">
    <citation type="journal article" date="2019" name="Int. J. Syst. Evol. Microbiol.">
        <title>The Global Catalogue of Microorganisms (GCM) 10K type strain sequencing project: providing services to taxonomists for standard genome sequencing and annotation.</title>
        <authorList>
            <consortium name="The Broad Institute Genomics Platform"/>
            <consortium name="The Broad Institute Genome Sequencing Center for Infectious Disease"/>
            <person name="Wu L."/>
            <person name="Ma J."/>
        </authorList>
    </citation>
    <scope>NUCLEOTIDE SEQUENCE [LARGE SCALE GENOMIC DNA]</scope>
    <source>
        <strain evidence="8">CCM 8939</strain>
    </source>
</reference>
<accession>A0ABQ2BFM8</accession>
<evidence type="ECO:0000256" key="6">
    <source>
        <dbReference type="ARBA" id="ARBA00030388"/>
    </source>
</evidence>
<proteinExistence type="inferred from homology"/>
<evidence type="ECO:0000256" key="1">
    <source>
        <dbReference type="ARBA" id="ARBA00008172"/>
    </source>
</evidence>
<dbReference type="PANTHER" id="PTHR38039">
    <property type="entry name" value="TOXIN YOEB"/>
    <property type="match status" value="1"/>
</dbReference>
<keyword evidence="2" id="KW-1277">Toxin-antitoxin system</keyword>
<keyword evidence="4" id="KW-0255">Endonuclease</keyword>
<organism evidence="7 8">
    <name type="scientific">Pedobacter mendelii</name>
    <dbReference type="NCBI Taxonomy" id="1908240"/>
    <lineage>
        <taxon>Bacteria</taxon>
        <taxon>Pseudomonadati</taxon>
        <taxon>Bacteroidota</taxon>
        <taxon>Sphingobacteriia</taxon>
        <taxon>Sphingobacteriales</taxon>
        <taxon>Sphingobacteriaceae</taxon>
        <taxon>Pedobacter</taxon>
    </lineage>
</organism>
<dbReference type="Gene3D" id="3.30.2310.20">
    <property type="entry name" value="RelE-like"/>
    <property type="match status" value="1"/>
</dbReference>
<sequence length="87" mass="10370">MEIEFTLVALEDLKYFKKSGNNSILKRVRLLLEDIQMNPFTGIGKPEALKYEQSGNWSRRINQEHRLIYEVKSKIIIIYSLRGHYRK</sequence>
<dbReference type="RefSeq" id="WP_188411629.1">
    <property type="nucleotide sequence ID" value="NZ_BMDJ01000001.1"/>
</dbReference>
<dbReference type="EMBL" id="BMDJ01000001">
    <property type="protein sequence ID" value="GGI22825.1"/>
    <property type="molecule type" value="Genomic_DNA"/>
</dbReference>
<dbReference type="PANTHER" id="PTHR38039:SF1">
    <property type="entry name" value="TOXIN YOEB"/>
    <property type="match status" value="1"/>
</dbReference>
<comment type="similarity">
    <text evidence="1">Belongs to the YoeB family.</text>
</comment>
<evidence type="ECO:0000256" key="3">
    <source>
        <dbReference type="ARBA" id="ARBA00022722"/>
    </source>
</evidence>
<protein>
    <recommendedName>
        <fullName evidence="6">Putative mRNA interferase YoeB</fullName>
    </recommendedName>
</protein>
<dbReference type="Proteomes" id="UP000645390">
    <property type="component" value="Unassembled WGS sequence"/>
</dbReference>
<dbReference type="InterPro" id="IPR035093">
    <property type="entry name" value="RelE/ParE_toxin_dom_sf"/>
</dbReference>
<gene>
    <name evidence="7" type="ORF">GCM10008119_04580</name>
</gene>
<keyword evidence="8" id="KW-1185">Reference proteome</keyword>
<evidence type="ECO:0000313" key="7">
    <source>
        <dbReference type="EMBL" id="GGI22825.1"/>
    </source>
</evidence>
<dbReference type="NCBIfam" id="TIGR02116">
    <property type="entry name" value="toxin_Txe_YoeB"/>
    <property type="match status" value="1"/>
</dbReference>
<name>A0ABQ2BFM8_9SPHI</name>